<evidence type="ECO:0008006" key="2">
    <source>
        <dbReference type="Google" id="ProtNLM"/>
    </source>
</evidence>
<dbReference type="EMBL" id="DSAY01000038">
    <property type="protein sequence ID" value="HDP14545.1"/>
    <property type="molecule type" value="Genomic_DNA"/>
</dbReference>
<organism evidence="1">
    <name type="scientific">Thermofilum adornatum</name>
    <dbReference type="NCBI Taxonomy" id="1365176"/>
    <lineage>
        <taxon>Archaea</taxon>
        <taxon>Thermoproteota</taxon>
        <taxon>Thermoprotei</taxon>
        <taxon>Thermofilales</taxon>
        <taxon>Thermofilaceae</taxon>
        <taxon>Thermofilum</taxon>
    </lineage>
</organism>
<proteinExistence type="predicted"/>
<sequence>MLEVYVHPRCSESYHVYTILKAEGLLGRINFLNVEKAPFHALEKGVFGVPAFSIDGRVVLQGYFEDDEVKSLVAEGRIYVESLEEAYARLLKSIYHSFTVASAVYLAGDPSIILGSEAYLMSASGAYFVPEGGSFPKYVAERLGPSVFPELERDLLRNIAGNFARDLYWLFGEAPSRTMVEGLGEGFFSAWLFSRASIGRVFVPHSLAGQDVRERVSRAWSYVLGVVDKAGQRVVDEQRGIPAGWLG</sequence>
<reference evidence="1" key="1">
    <citation type="journal article" date="2020" name="mSystems">
        <title>Genome- and Community-Level Interaction Insights into Carbon Utilization and Element Cycling Functions of Hydrothermarchaeota in Hydrothermal Sediment.</title>
        <authorList>
            <person name="Zhou Z."/>
            <person name="Liu Y."/>
            <person name="Xu W."/>
            <person name="Pan J."/>
            <person name="Luo Z.H."/>
            <person name="Li M."/>
        </authorList>
    </citation>
    <scope>NUCLEOTIDE SEQUENCE [LARGE SCALE GENOMIC DNA]</scope>
    <source>
        <strain evidence="1">SpSt-116</strain>
    </source>
</reference>
<gene>
    <name evidence="1" type="ORF">ENN26_02035</name>
</gene>
<evidence type="ECO:0000313" key="1">
    <source>
        <dbReference type="EMBL" id="HDP14545.1"/>
    </source>
</evidence>
<protein>
    <recommendedName>
        <fullName evidence="2">Thioredoxin-like fold domain-containing protein</fullName>
    </recommendedName>
</protein>
<comment type="caution">
    <text evidence="1">The sequence shown here is derived from an EMBL/GenBank/DDBJ whole genome shotgun (WGS) entry which is preliminary data.</text>
</comment>
<name>A0A7C1GAP8_9CREN</name>
<dbReference type="AlphaFoldDB" id="A0A7C1GAP8"/>
<accession>A0A7C1GAP8</accession>